<dbReference type="Proteomes" id="UP000192775">
    <property type="component" value="Chromosome"/>
</dbReference>
<dbReference type="EMBL" id="CP020715">
    <property type="protein sequence ID" value="ARJ05588.1"/>
    <property type="molecule type" value="Genomic_DNA"/>
</dbReference>
<name>A0A1X9LMT4_9MICO</name>
<feature type="transmembrane region" description="Helical" evidence="1">
    <location>
        <begin position="87"/>
        <end position="108"/>
    </location>
</feature>
<reference evidence="2 3" key="1">
    <citation type="submission" date="2017-04" db="EMBL/GenBank/DDBJ databases">
        <authorList>
            <person name="Afonso C.L."/>
            <person name="Miller P.J."/>
            <person name="Scott M.A."/>
            <person name="Spackman E."/>
            <person name="Goraichik I."/>
            <person name="Dimitrov K.M."/>
            <person name="Suarez D.L."/>
            <person name="Swayne D.E."/>
        </authorList>
    </citation>
    <scope>NUCLEOTIDE SEQUENCE [LARGE SCALE GENOMIC DNA]</scope>
    <source>
        <strain evidence="3">XA(T)</strain>
    </source>
</reference>
<feature type="transmembrane region" description="Helical" evidence="1">
    <location>
        <begin position="28"/>
        <end position="48"/>
    </location>
</feature>
<gene>
    <name evidence="2" type="ORF">B5808_10385</name>
</gene>
<feature type="transmembrane region" description="Helical" evidence="1">
    <location>
        <begin position="54"/>
        <end position="75"/>
    </location>
</feature>
<dbReference type="KEGG" id="cphy:B5808_10385"/>
<protein>
    <submittedName>
        <fullName evidence="2">Uncharacterized protein</fullName>
    </submittedName>
</protein>
<keyword evidence="1" id="KW-0472">Membrane</keyword>
<dbReference type="STRING" id="1619308.B5808_10385"/>
<dbReference type="AlphaFoldDB" id="A0A1X9LMT4"/>
<keyword evidence="3" id="KW-1185">Reference proteome</keyword>
<sequence>MVTEPQPRGNYPTPSSNPVFATILRWNAVLAAAIAVVGGVVGLLVVGWPGVWSALLGAVITLVFLGVTAASILIANRYTASPIYTTLFFVIVLGSWMVKFVLFIVLVLILRAQSWLDPTVLFFCIVAGVVGSLAIDVVVVARSRMPYVSDARPDRRG</sequence>
<evidence type="ECO:0000313" key="3">
    <source>
        <dbReference type="Proteomes" id="UP000192775"/>
    </source>
</evidence>
<organism evidence="2 3">
    <name type="scientific">Cnuibacter physcomitrellae</name>
    <dbReference type="NCBI Taxonomy" id="1619308"/>
    <lineage>
        <taxon>Bacteria</taxon>
        <taxon>Bacillati</taxon>
        <taxon>Actinomycetota</taxon>
        <taxon>Actinomycetes</taxon>
        <taxon>Micrococcales</taxon>
        <taxon>Microbacteriaceae</taxon>
        <taxon>Cnuibacter</taxon>
    </lineage>
</organism>
<evidence type="ECO:0000313" key="2">
    <source>
        <dbReference type="EMBL" id="ARJ05588.1"/>
    </source>
</evidence>
<proteinExistence type="predicted"/>
<accession>A0A1X9LMT4</accession>
<keyword evidence="1" id="KW-1133">Transmembrane helix</keyword>
<evidence type="ECO:0000256" key="1">
    <source>
        <dbReference type="SAM" id="Phobius"/>
    </source>
</evidence>
<feature type="transmembrane region" description="Helical" evidence="1">
    <location>
        <begin position="120"/>
        <end position="141"/>
    </location>
</feature>
<keyword evidence="1" id="KW-0812">Transmembrane</keyword>